<reference evidence="1 2" key="1">
    <citation type="submission" date="2020-07" db="EMBL/GenBank/DDBJ databases">
        <title>Sequencing the genomes of 1000 actinobacteria strains.</title>
        <authorList>
            <person name="Klenk H.-P."/>
        </authorList>
    </citation>
    <scope>NUCLEOTIDE SEQUENCE [LARGE SCALE GENOMIC DNA]</scope>
    <source>
        <strain evidence="1 2">DSM 45278</strain>
    </source>
</reference>
<evidence type="ECO:0000313" key="1">
    <source>
        <dbReference type="EMBL" id="NYH55174.1"/>
    </source>
</evidence>
<keyword evidence="1" id="KW-0255">Endonuclease</keyword>
<keyword evidence="1" id="KW-0540">Nuclease</keyword>
<proteinExistence type="predicted"/>
<keyword evidence="1" id="KW-0378">Hydrolase</keyword>
<comment type="caution">
    <text evidence="1">The sequence shown here is derived from an EMBL/GenBank/DDBJ whole genome shotgun (WGS) entry which is preliminary data.</text>
</comment>
<gene>
    <name evidence="1" type="ORF">HNR06_004763</name>
</gene>
<dbReference type="AlphaFoldDB" id="A0A7Z0BN64"/>
<accession>A0A7Z0BN64</accession>
<dbReference type="EMBL" id="JACCHL010000001">
    <property type="protein sequence ID" value="NYH55174.1"/>
    <property type="molecule type" value="Genomic_DNA"/>
</dbReference>
<organism evidence="1 2">
    <name type="scientific">Nocardiopsis sinuspersici</name>
    <dbReference type="NCBI Taxonomy" id="501010"/>
    <lineage>
        <taxon>Bacteria</taxon>
        <taxon>Bacillati</taxon>
        <taxon>Actinomycetota</taxon>
        <taxon>Actinomycetes</taxon>
        <taxon>Streptosporangiales</taxon>
        <taxon>Nocardiopsidaceae</taxon>
        <taxon>Nocardiopsis</taxon>
    </lineage>
</organism>
<sequence>MPTEGTEQTWFPPRAVEPVVEVVSPESELRDRQREPQL</sequence>
<dbReference type="Proteomes" id="UP000584931">
    <property type="component" value="Unassembled WGS sequence"/>
</dbReference>
<dbReference type="GO" id="GO:0004519">
    <property type="term" value="F:endonuclease activity"/>
    <property type="evidence" value="ECO:0007669"/>
    <property type="project" value="UniProtKB-KW"/>
</dbReference>
<evidence type="ECO:0000313" key="2">
    <source>
        <dbReference type="Proteomes" id="UP000584931"/>
    </source>
</evidence>
<name>A0A7Z0BN64_9ACTN</name>
<protein>
    <submittedName>
        <fullName evidence="1">Uma2 family endonuclease</fullName>
    </submittedName>
</protein>